<evidence type="ECO:0000259" key="2">
    <source>
        <dbReference type="Pfam" id="PF07969"/>
    </source>
</evidence>
<dbReference type="Gene3D" id="3.20.20.140">
    <property type="entry name" value="Metal-dependent hydrolases"/>
    <property type="match status" value="1"/>
</dbReference>
<dbReference type="Pfam" id="PF07969">
    <property type="entry name" value="Amidohydro_3"/>
    <property type="match status" value="1"/>
</dbReference>
<evidence type="ECO:0000313" key="4">
    <source>
        <dbReference type="Proteomes" id="UP000092695"/>
    </source>
</evidence>
<reference evidence="3 4" key="1">
    <citation type="submission" date="2016-06" db="EMBL/GenBank/DDBJ databases">
        <title>Complete genome sequence of a deep-branching marine Gamma Proteobacterium Woeseia oceani type strain XK5.</title>
        <authorList>
            <person name="Mu D."/>
            <person name="Du Z."/>
        </authorList>
    </citation>
    <scope>NUCLEOTIDE SEQUENCE [LARGE SCALE GENOMIC DNA]</scope>
    <source>
        <strain evidence="3 4">XK5</strain>
    </source>
</reference>
<dbReference type="InterPro" id="IPR032466">
    <property type="entry name" value="Metal_Hydrolase"/>
</dbReference>
<dbReference type="InterPro" id="IPR013108">
    <property type="entry name" value="Amidohydro_3"/>
</dbReference>
<feature type="domain" description="Amidohydrolase 3" evidence="2">
    <location>
        <begin position="73"/>
        <end position="563"/>
    </location>
</feature>
<dbReference type="EMBL" id="CP016268">
    <property type="protein sequence ID" value="ANO53307.1"/>
    <property type="molecule type" value="Genomic_DNA"/>
</dbReference>
<dbReference type="Proteomes" id="UP000092695">
    <property type="component" value="Chromosome"/>
</dbReference>
<keyword evidence="4" id="KW-1185">Reference proteome</keyword>
<dbReference type="AlphaFoldDB" id="A0A193LLE1"/>
<dbReference type="Gene3D" id="3.10.310.70">
    <property type="match status" value="1"/>
</dbReference>
<sequence length="566" mass="61134">MLSAILLPVLLLAGCGDAAPDPDAAERVFINARVYTVNDEQPWAEAVAVRDDRIVYVGDNAGAEALTGKQTAVHDLGGKLLLPGFIDSHMHPIGGGAYAKALSLNTFGEVDEWIAAIDEFAEANPDAPLIFGYGFLASTFGPGGPTRQMIDGVVPDRPVLIMDEGFHGAWANSRALELLNITQDTRDPAPGFSYYKRDANGDATGYLLEGTAGMAMDGLNAITTDTVVEGTAYVFDVLNQYGVTSVFDAGAGGYGDELPEILSRLERAGDMTVRIVGAYRPGGPKDVADAVTRAKEWGATIKGERYHYLGLKIMDDGTVEGRTAAMFEDYQGEPGNSGETVYTQEQMNEMVVGAAAADIDVHIHALGERAVHEALNAIEVARERHGDSRSRYAICHIQVITDQDLPRFAELDVFAQSTPLWASYDTYGEQFVSADQFQRYWRFKSLADLGVALSFGSDFPASGAGMLGMSPVLQIEIGHTRQSAGEADAPVQPRESERLSVAALVRGFTIDAARQMHMDDEIGSIKTGKKADLIVLDQNIFEVEPYSIHQTKVLLTLMDGEVVWQQ</sequence>
<dbReference type="SUPFAM" id="SSF51338">
    <property type="entry name" value="Composite domain of metallo-dependent hydrolases"/>
    <property type="match status" value="1"/>
</dbReference>
<dbReference type="Gene3D" id="2.30.40.10">
    <property type="entry name" value="Urease, subunit C, domain 1"/>
    <property type="match status" value="1"/>
</dbReference>
<dbReference type="InterPro" id="IPR011059">
    <property type="entry name" value="Metal-dep_hydrolase_composite"/>
</dbReference>
<dbReference type="GO" id="GO:0016810">
    <property type="term" value="F:hydrolase activity, acting on carbon-nitrogen (but not peptide) bonds"/>
    <property type="evidence" value="ECO:0007669"/>
    <property type="project" value="InterPro"/>
</dbReference>
<dbReference type="PANTHER" id="PTHR22642">
    <property type="entry name" value="IMIDAZOLONEPROPIONASE"/>
    <property type="match status" value="1"/>
</dbReference>
<gene>
    <name evidence="3" type="ORF">BA177_15575</name>
</gene>
<feature type="chain" id="PRO_5008260438" description="Amidohydrolase 3 domain-containing protein" evidence="1">
    <location>
        <begin position="19"/>
        <end position="566"/>
    </location>
</feature>
<dbReference type="PANTHER" id="PTHR22642:SF2">
    <property type="entry name" value="PROTEIN LONG AFTER FAR-RED 3"/>
    <property type="match status" value="1"/>
</dbReference>
<evidence type="ECO:0000313" key="3">
    <source>
        <dbReference type="EMBL" id="ANO53307.1"/>
    </source>
</evidence>
<dbReference type="KEGG" id="woc:BA177_15575"/>
<feature type="signal peptide" evidence="1">
    <location>
        <begin position="1"/>
        <end position="18"/>
    </location>
</feature>
<dbReference type="InterPro" id="IPR033932">
    <property type="entry name" value="YtcJ-like"/>
</dbReference>
<keyword evidence="1" id="KW-0732">Signal</keyword>
<evidence type="ECO:0000256" key="1">
    <source>
        <dbReference type="SAM" id="SignalP"/>
    </source>
</evidence>
<name>A0A193LLE1_9GAMM</name>
<organism evidence="3 4">
    <name type="scientific">Woeseia oceani</name>
    <dbReference type="NCBI Taxonomy" id="1548547"/>
    <lineage>
        <taxon>Bacteria</taxon>
        <taxon>Pseudomonadati</taxon>
        <taxon>Pseudomonadota</taxon>
        <taxon>Gammaproteobacteria</taxon>
        <taxon>Woeseiales</taxon>
        <taxon>Woeseiaceae</taxon>
        <taxon>Woeseia</taxon>
    </lineage>
</organism>
<proteinExistence type="predicted"/>
<dbReference type="SUPFAM" id="SSF51556">
    <property type="entry name" value="Metallo-dependent hydrolases"/>
    <property type="match status" value="1"/>
</dbReference>
<dbReference type="CDD" id="cd01300">
    <property type="entry name" value="YtcJ_like"/>
    <property type="match status" value="1"/>
</dbReference>
<accession>A0A193LLE1</accession>
<dbReference type="STRING" id="1548547.BA177_15575"/>
<protein>
    <recommendedName>
        <fullName evidence="2">Amidohydrolase 3 domain-containing protein</fullName>
    </recommendedName>
</protein>